<dbReference type="PANTHER" id="PTHR43685:SF2">
    <property type="entry name" value="GLYCOSYLTRANSFERASE 2-LIKE DOMAIN-CONTAINING PROTEIN"/>
    <property type="match status" value="1"/>
</dbReference>
<comment type="caution">
    <text evidence="2">The sequence shown here is derived from an EMBL/GenBank/DDBJ whole genome shotgun (WGS) entry which is preliminary data.</text>
</comment>
<dbReference type="Gene3D" id="3.90.550.10">
    <property type="entry name" value="Spore Coat Polysaccharide Biosynthesis Protein SpsA, Chain A"/>
    <property type="match status" value="1"/>
</dbReference>
<dbReference type="EMBL" id="DTKL01000034">
    <property type="protein sequence ID" value="HGY94251.1"/>
    <property type="molecule type" value="Genomic_DNA"/>
</dbReference>
<dbReference type="AlphaFoldDB" id="A0A7V4XSN5"/>
<dbReference type="InterPro" id="IPR001173">
    <property type="entry name" value="Glyco_trans_2-like"/>
</dbReference>
<evidence type="ECO:0000313" key="2">
    <source>
        <dbReference type="EMBL" id="HGY94251.1"/>
    </source>
</evidence>
<evidence type="ECO:0000259" key="1">
    <source>
        <dbReference type="Pfam" id="PF00535"/>
    </source>
</evidence>
<dbReference type="SUPFAM" id="SSF53448">
    <property type="entry name" value="Nucleotide-diphospho-sugar transferases"/>
    <property type="match status" value="1"/>
</dbReference>
<name>A0A7V4XSN5_9BACT</name>
<protein>
    <submittedName>
        <fullName evidence="2">Glycosyltransferase family 2 protein</fullName>
    </submittedName>
</protein>
<dbReference type="Pfam" id="PF00535">
    <property type="entry name" value="Glycos_transf_2"/>
    <property type="match status" value="1"/>
</dbReference>
<accession>A0A7V4XSN5</accession>
<organism evidence="2">
    <name type="scientific">Acidobacterium capsulatum</name>
    <dbReference type="NCBI Taxonomy" id="33075"/>
    <lineage>
        <taxon>Bacteria</taxon>
        <taxon>Pseudomonadati</taxon>
        <taxon>Acidobacteriota</taxon>
        <taxon>Terriglobia</taxon>
        <taxon>Terriglobales</taxon>
        <taxon>Acidobacteriaceae</taxon>
        <taxon>Acidobacterium</taxon>
    </lineage>
</organism>
<gene>
    <name evidence="2" type="ORF">ENW50_06145</name>
</gene>
<reference evidence="2" key="1">
    <citation type="journal article" date="2020" name="mSystems">
        <title>Genome- and Community-Level Interaction Insights into Carbon Utilization and Element Cycling Functions of Hydrothermarchaeota in Hydrothermal Sediment.</title>
        <authorList>
            <person name="Zhou Z."/>
            <person name="Liu Y."/>
            <person name="Xu W."/>
            <person name="Pan J."/>
            <person name="Luo Z.H."/>
            <person name="Li M."/>
        </authorList>
    </citation>
    <scope>NUCLEOTIDE SEQUENCE [LARGE SCALE GENOMIC DNA]</scope>
    <source>
        <strain evidence="2">SpSt-855</strain>
    </source>
</reference>
<keyword evidence="2" id="KW-0808">Transferase</keyword>
<dbReference type="PANTHER" id="PTHR43685">
    <property type="entry name" value="GLYCOSYLTRANSFERASE"/>
    <property type="match status" value="1"/>
</dbReference>
<dbReference type="InterPro" id="IPR029044">
    <property type="entry name" value="Nucleotide-diphossugar_trans"/>
</dbReference>
<dbReference type="InterPro" id="IPR050834">
    <property type="entry name" value="Glycosyltransf_2"/>
</dbReference>
<feature type="domain" description="Glycosyltransferase 2-like" evidence="1">
    <location>
        <begin position="4"/>
        <end position="118"/>
    </location>
</feature>
<proteinExistence type="predicted"/>
<sequence length="333" mass="38132">MPVSLVMPTYNGMQFLPQAVASVLAQHYQDWELIISDDGSKDDTRAWLSTLNDPRIHVHFQEKNLGIFGNLNFLFTRAQYAITQIFCQDDYFHDEHSLDRLMAEWEKLPPQIAFLRCNHDPANANSRLSAFEREVLPAWVDPVRSDLYFAVFGCIPGNLSNVSLRTAVVAEAGWYRPDLPYSGDFEFWSRVGHRSPWALSRTRTTVIRSHSGQASNYLNFKGELMKQIRAVLEPLYRNAVASGVDAFRLRTLITINYIAQHMDRGVKGVLFRRDSTYLRVVMRELGGAEFAFHPIVTWLLFFVSLGGRAGRVTVARRLFASDERNRGWRPSQA</sequence>
<dbReference type="GO" id="GO:0016740">
    <property type="term" value="F:transferase activity"/>
    <property type="evidence" value="ECO:0007669"/>
    <property type="project" value="UniProtKB-KW"/>
</dbReference>